<dbReference type="STRING" id="6412.T1FAX9"/>
<dbReference type="KEGG" id="hro:HELRODRAFT_176818"/>
<feature type="transmembrane region" description="Helical" evidence="5">
    <location>
        <begin position="202"/>
        <end position="220"/>
    </location>
</feature>
<dbReference type="HOGENOM" id="CLU_007946_3_0_1"/>
<sequence>MKRDINFHPISNKQITEYAENQEGRKHSNDTLKSVVETVSLDDGKIKLKRQLGTAYAVAILVGLVVGSGVYITPQGVLKQAGSPGLSLIIWVVGGIFSLIGALVYAEIGIKFPVSGEKYIYLTEMYGPYLGFLYLAMYMLLLRPGSNSLKVLILGRYLLKPLYPDCEIPEIVIKLLATFISILICVFNCISVKFAARGQSVMTFLTILTLLLIVALGIHVNITDGGDHFKEPFQNSTFNIGNLVMAYYSTVFAYGGWAALNFLVEEIKDPKKTLPKAIVISCLLLTVLYTLVNYSYMAVLGREGVLASDAVAISLALRIWKPLAFFILAFVGARNGHLPQMISYVSISQVTPIISLALQAILIWSFVWFMNVDFIIYNVTFCAVIFDLFVVAGYIRIRYRNSKNNTDDNTLKLPLALHMTYATSLVVISFVPLVFDVLFNVSLKYRLSLFNIC</sequence>
<organism evidence="7 8">
    <name type="scientific">Helobdella robusta</name>
    <name type="common">Californian leech</name>
    <dbReference type="NCBI Taxonomy" id="6412"/>
    <lineage>
        <taxon>Eukaryota</taxon>
        <taxon>Metazoa</taxon>
        <taxon>Spiralia</taxon>
        <taxon>Lophotrochozoa</taxon>
        <taxon>Annelida</taxon>
        <taxon>Clitellata</taxon>
        <taxon>Hirudinea</taxon>
        <taxon>Rhynchobdellida</taxon>
        <taxon>Glossiphoniidae</taxon>
        <taxon>Helobdella</taxon>
    </lineage>
</organism>
<reference evidence="8" key="1">
    <citation type="submission" date="2012-12" db="EMBL/GenBank/DDBJ databases">
        <authorList>
            <person name="Hellsten U."/>
            <person name="Grimwood J."/>
            <person name="Chapman J.A."/>
            <person name="Shapiro H."/>
            <person name="Aerts A."/>
            <person name="Otillar R.P."/>
            <person name="Terry A.Y."/>
            <person name="Boore J.L."/>
            <person name="Simakov O."/>
            <person name="Marletaz F."/>
            <person name="Cho S.-J."/>
            <person name="Edsinger-Gonzales E."/>
            <person name="Havlak P."/>
            <person name="Kuo D.-H."/>
            <person name="Larsson T."/>
            <person name="Lv J."/>
            <person name="Arendt D."/>
            <person name="Savage R."/>
            <person name="Osoegawa K."/>
            <person name="de Jong P."/>
            <person name="Lindberg D.R."/>
            <person name="Seaver E.C."/>
            <person name="Weisblat D.A."/>
            <person name="Putnam N.H."/>
            <person name="Grigoriev I.V."/>
            <person name="Rokhsar D.S."/>
        </authorList>
    </citation>
    <scope>NUCLEOTIDE SEQUENCE</scope>
</reference>
<dbReference type="EMBL" id="KB097106">
    <property type="protein sequence ID" value="ESN99647.1"/>
    <property type="molecule type" value="Genomic_DNA"/>
</dbReference>
<evidence type="ECO:0008006" key="9">
    <source>
        <dbReference type="Google" id="ProtNLM"/>
    </source>
</evidence>
<keyword evidence="8" id="KW-1185">Reference proteome</keyword>
<dbReference type="Proteomes" id="UP000015101">
    <property type="component" value="Unassembled WGS sequence"/>
</dbReference>
<evidence type="ECO:0000256" key="2">
    <source>
        <dbReference type="ARBA" id="ARBA00022692"/>
    </source>
</evidence>
<dbReference type="CTD" id="20205978"/>
<feature type="transmembrane region" description="Helical" evidence="5">
    <location>
        <begin position="85"/>
        <end position="107"/>
    </location>
</feature>
<reference evidence="6 8" key="2">
    <citation type="journal article" date="2013" name="Nature">
        <title>Insights into bilaterian evolution from three spiralian genomes.</title>
        <authorList>
            <person name="Simakov O."/>
            <person name="Marletaz F."/>
            <person name="Cho S.J."/>
            <person name="Edsinger-Gonzales E."/>
            <person name="Havlak P."/>
            <person name="Hellsten U."/>
            <person name="Kuo D.H."/>
            <person name="Larsson T."/>
            <person name="Lv J."/>
            <person name="Arendt D."/>
            <person name="Savage R."/>
            <person name="Osoegawa K."/>
            <person name="de Jong P."/>
            <person name="Grimwood J."/>
            <person name="Chapman J.A."/>
            <person name="Shapiro H."/>
            <person name="Aerts A."/>
            <person name="Otillar R.P."/>
            <person name="Terry A.Y."/>
            <person name="Boore J.L."/>
            <person name="Grigoriev I.V."/>
            <person name="Lindberg D.R."/>
            <person name="Seaver E.C."/>
            <person name="Weisblat D.A."/>
            <person name="Putnam N.H."/>
            <person name="Rokhsar D.S."/>
        </authorList>
    </citation>
    <scope>NUCLEOTIDE SEQUENCE</scope>
</reference>
<evidence type="ECO:0000256" key="5">
    <source>
        <dbReference type="SAM" id="Phobius"/>
    </source>
</evidence>
<evidence type="ECO:0000313" key="7">
    <source>
        <dbReference type="EnsemblMetazoa" id="HelroP176818"/>
    </source>
</evidence>
<evidence type="ECO:0000313" key="6">
    <source>
        <dbReference type="EMBL" id="ESN99647.1"/>
    </source>
</evidence>
<dbReference type="InParanoid" id="T1FAX9"/>
<dbReference type="GO" id="GO:0003333">
    <property type="term" value="P:amino acid transmembrane transport"/>
    <property type="evidence" value="ECO:0000318"/>
    <property type="project" value="GO_Central"/>
</dbReference>
<dbReference type="EMBL" id="AMQM01005847">
    <property type="status" value="NOT_ANNOTATED_CDS"/>
    <property type="molecule type" value="Genomic_DNA"/>
</dbReference>
<dbReference type="FunFam" id="1.20.1740.10:FF:000121">
    <property type="entry name" value="Uncharacterized protein"/>
    <property type="match status" value="1"/>
</dbReference>
<evidence type="ECO:0000256" key="4">
    <source>
        <dbReference type="ARBA" id="ARBA00023136"/>
    </source>
</evidence>
<accession>T1FAX9</accession>
<feature type="transmembrane region" description="Helical" evidence="5">
    <location>
        <begin position="276"/>
        <end position="299"/>
    </location>
</feature>
<protein>
    <recommendedName>
        <fullName evidence="9">Amino acid permease/ SLC12A domain-containing protein</fullName>
    </recommendedName>
</protein>
<dbReference type="Gene3D" id="1.20.1740.10">
    <property type="entry name" value="Amino acid/polyamine transporter I"/>
    <property type="match status" value="1"/>
</dbReference>
<feature type="transmembrane region" description="Helical" evidence="5">
    <location>
        <begin position="240"/>
        <end position="264"/>
    </location>
</feature>
<dbReference type="GO" id="GO:0016020">
    <property type="term" value="C:membrane"/>
    <property type="evidence" value="ECO:0007669"/>
    <property type="project" value="UniProtKB-SubCell"/>
</dbReference>
<dbReference type="OMA" id="FIVNTEY"/>
<feature type="transmembrane region" description="Helical" evidence="5">
    <location>
        <begin position="415"/>
        <end position="435"/>
    </location>
</feature>
<evidence type="ECO:0000313" key="8">
    <source>
        <dbReference type="Proteomes" id="UP000015101"/>
    </source>
</evidence>
<feature type="transmembrane region" description="Helical" evidence="5">
    <location>
        <begin position="311"/>
        <end position="332"/>
    </location>
</feature>
<evidence type="ECO:0000256" key="1">
    <source>
        <dbReference type="ARBA" id="ARBA00004141"/>
    </source>
</evidence>
<name>T1FAX9_HELRO</name>
<dbReference type="InterPro" id="IPR002293">
    <property type="entry name" value="AA/rel_permease1"/>
</dbReference>
<dbReference type="OrthoDB" id="6019542at2759"/>
<dbReference type="Pfam" id="PF13520">
    <property type="entry name" value="AA_permease_2"/>
    <property type="match status" value="1"/>
</dbReference>
<feature type="transmembrane region" description="Helical" evidence="5">
    <location>
        <begin position="344"/>
        <end position="369"/>
    </location>
</feature>
<dbReference type="eggNOG" id="KOG1287">
    <property type="taxonomic scope" value="Eukaryota"/>
</dbReference>
<comment type="subcellular location">
    <subcellularLocation>
        <location evidence="1">Membrane</location>
        <topology evidence="1">Multi-pass membrane protein</topology>
    </subcellularLocation>
</comment>
<gene>
    <name evidence="7" type="primary">20205978</name>
    <name evidence="6" type="ORF">HELRODRAFT_176818</name>
</gene>
<keyword evidence="4 5" id="KW-0472">Membrane</keyword>
<feature type="transmembrane region" description="Helical" evidence="5">
    <location>
        <begin position="375"/>
        <end position="395"/>
    </location>
</feature>
<dbReference type="InterPro" id="IPR050598">
    <property type="entry name" value="AminoAcid_Transporter"/>
</dbReference>
<dbReference type="EnsemblMetazoa" id="HelroT176818">
    <property type="protein sequence ID" value="HelroP176818"/>
    <property type="gene ID" value="HelroG176818"/>
</dbReference>
<feature type="transmembrane region" description="Helical" evidence="5">
    <location>
        <begin position="171"/>
        <end position="190"/>
    </location>
</feature>
<reference evidence="7" key="3">
    <citation type="submission" date="2015-06" db="UniProtKB">
        <authorList>
            <consortium name="EnsemblMetazoa"/>
        </authorList>
    </citation>
    <scope>IDENTIFICATION</scope>
</reference>
<dbReference type="RefSeq" id="XP_009022397.1">
    <property type="nucleotide sequence ID" value="XM_009024149.1"/>
</dbReference>
<dbReference type="PANTHER" id="PTHR11785">
    <property type="entry name" value="AMINO ACID TRANSPORTER"/>
    <property type="match status" value="1"/>
</dbReference>
<keyword evidence="2 5" id="KW-0812">Transmembrane</keyword>
<proteinExistence type="predicted"/>
<dbReference type="GO" id="GO:0015179">
    <property type="term" value="F:L-amino acid transmembrane transporter activity"/>
    <property type="evidence" value="ECO:0000318"/>
    <property type="project" value="GO_Central"/>
</dbReference>
<dbReference type="PANTHER" id="PTHR11785:SF516">
    <property type="entry name" value="AMINO ACID PERMEASE_ SLC12A DOMAIN-CONTAINING PROTEIN"/>
    <property type="match status" value="1"/>
</dbReference>
<dbReference type="AlphaFoldDB" id="T1FAX9"/>
<dbReference type="PIRSF" id="PIRSF006060">
    <property type="entry name" value="AA_transporter"/>
    <property type="match status" value="1"/>
</dbReference>
<feature type="transmembrane region" description="Helical" evidence="5">
    <location>
        <begin position="119"/>
        <end position="141"/>
    </location>
</feature>
<keyword evidence="3 5" id="KW-1133">Transmembrane helix</keyword>
<dbReference type="GeneID" id="20205978"/>
<evidence type="ECO:0000256" key="3">
    <source>
        <dbReference type="ARBA" id="ARBA00022989"/>
    </source>
</evidence>
<feature type="transmembrane region" description="Helical" evidence="5">
    <location>
        <begin position="55"/>
        <end position="73"/>
    </location>
</feature>